<protein>
    <recommendedName>
        <fullName evidence="1">Translationally-controlled tumor protein homolog</fullName>
    </recommendedName>
</protein>
<evidence type="ECO:0000256" key="1">
    <source>
        <dbReference type="ARBA" id="ARBA00014759"/>
    </source>
</evidence>
<dbReference type="SUPFAM" id="SSF51316">
    <property type="entry name" value="Mss4-like"/>
    <property type="match status" value="1"/>
</dbReference>
<dbReference type="InterPro" id="IPR011323">
    <property type="entry name" value="Mss4/transl-control_tumour"/>
</dbReference>
<evidence type="ECO:0000313" key="2">
    <source>
        <dbReference type="EMBL" id="ORZ20141.1"/>
    </source>
</evidence>
<reference evidence="2 3" key="1">
    <citation type="submission" date="2016-07" db="EMBL/GenBank/DDBJ databases">
        <title>Pervasive Adenine N6-methylation of Active Genes in Fungi.</title>
        <authorList>
            <consortium name="DOE Joint Genome Institute"/>
            <person name="Mondo S.J."/>
            <person name="Dannebaum R.O."/>
            <person name="Kuo R.C."/>
            <person name="Labutti K."/>
            <person name="Haridas S."/>
            <person name="Kuo A."/>
            <person name="Salamov A."/>
            <person name="Ahrendt S.R."/>
            <person name="Lipzen A."/>
            <person name="Sullivan W."/>
            <person name="Andreopoulos W.B."/>
            <person name="Clum A."/>
            <person name="Lindquist E."/>
            <person name="Daum C."/>
            <person name="Ramamoorthy G.K."/>
            <person name="Gryganskyi A."/>
            <person name="Culley D."/>
            <person name="Magnuson J.K."/>
            <person name="James T.Y."/>
            <person name="O'Malley M.A."/>
            <person name="Stajich J.E."/>
            <person name="Spatafora J.W."/>
            <person name="Visel A."/>
            <person name="Grigoriev I.V."/>
        </authorList>
    </citation>
    <scope>NUCLEOTIDE SEQUENCE [LARGE SCALE GENOMIC DNA]</scope>
    <source>
        <strain evidence="2 3">NRRL 3116</strain>
    </source>
</reference>
<dbReference type="InParanoid" id="A0A1Y2GST0"/>
<dbReference type="InterPro" id="IPR011057">
    <property type="entry name" value="Mss4-like_sf"/>
</dbReference>
<dbReference type="Proteomes" id="UP000193648">
    <property type="component" value="Unassembled WGS sequence"/>
</dbReference>
<organism evidence="2 3">
    <name type="scientific">Lobosporangium transversale</name>
    <dbReference type="NCBI Taxonomy" id="64571"/>
    <lineage>
        <taxon>Eukaryota</taxon>
        <taxon>Fungi</taxon>
        <taxon>Fungi incertae sedis</taxon>
        <taxon>Mucoromycota</taxon>
        <taxon>Mortierellomycotina</taxon>
        <taxon>Mortierellomycetes</taxon>
        <taxon>Mortierellales</taxon>
        <taxon>Mortierellaceae</taxon>
        <taxon>Lobosporangium</taxon>
    </lineage>
</organism>
<gene>
    <name evidence="2" type="ORF">BCR41DRAFT_395154</name>
</gene>
<dbReference type="EMBL" id="MCFF01000013">
    <property type="protein sequence ID" value="ORZ20141.1"/>
    <property type="molecule type" value="Genomic_DNA"/>
</dbReference>
<dbReference type="Pfam" id="PF00838">
    <property type="entry name" value="TCTP"/>
    <property type="match status" value="1"/>
</dbReference>
<proteinExistence type="predicted"/>
<sequence>MDKGTLYYFDITTGDPLFSGNHKITEDGAFYEVECVLSINKEDGQEVNNIVTDMGLHPIRLTKIAYNNYLLNYLKKLRQTGLFKENRGLEVEVKVAMIQMTINFDHTSFFTTQRSIDIAQEPDFDKWGSIMPLRTRSDGSKYFTVLRDAIEARAY</sequence>
<comment type="caution">
    <text evidence="2">The sequence shown here is derived from an EMBL/GenBank/DDBJ whole genome shotgun (WGS) entry which is preliminary data.</text>
</comment>
<dbReference type="OrthoDB" id="10592060at2759"/>
<keyword evidence="3" id="KW-1185">Reference proteome</keyword>
<name>A0A1Y2GST0_9FUNG</name>
<evidence type="ECO:0000313" key="3">
    <source>
        <dbReference type="Proteomes" id="UP000193648"/>
    </source>
</evidence>
<dbReference type="InterPro" id="IPR018105">
    <property type="entry name" value="Translational_control_tumour_p"/>
</dbReference>
<accession>A0A1Y2GST0</accession>
<dbReference type="AlphaFoldDB" id="A0A1Y2GST0"/>
<dbReference type="Gene3D" id="2.170.150.10">
    <property type="entry name" value="Metal Binding Protein, Guanine Nucleotide Exchange Factor, Chain A"/>
    <property type="match status" value="1"/>
</dbReference>
<dbReference type="RefSeq" id="XP_021882681.1">
    <property type="nucleotide sequence ID" value="XM_022028705.1"/>
</dbReference>
<dbReference type="GeneID" id="33570548"/>